<dbReference type="RefSeq" id="XP_005104178.3">
    <property type="nucleotide sequence ID" value="XM_005104121.3"/>
</dbReference>
<dbReference type="SUPFAM" id="SSF50978">
    <property type="entry name" value="WD40 repeat-like"/>
    <property type="match status" value="1"/>
</dbReference>
<dbReference type="InterPro" id="IPR052778">
    <property type="entry name" value="Centrosome-WD_assoc"/>
</dbReference>
<name>A0ABM0JXY9_APLCA</name>
<dbReference type="InterPro" id="IPR015943">
    <property type="entry name" value="WD40/YVTN_repeat-like_dom_sf"/>
</dbReference>
<dbReference type="PANTHER" id="PTHR16220">
    <property type="entry name" value="WD REPEAT PROTEIN 8-RELATED"/>
    <property type="match status" value="1"/>
</dbReference>
<dbReference type="InterPro" id="IPR001680">
    <property type="entry name" value="WD40_rpt"/>
</dbReference>
<keyword evidence="2" id="KW-1185">Reference proteome</keyword>
<feature type="compositionally biased region" description="Low complexity" evidence="1">
    <location>
        <begin position="468"/>
        <end position="480"/>
    </location>
</feature>
<evidence type="ECO:0000313" key="2">
    <source>
        <dbReference type="Proteomes" id="UP000694888"/>
    </source>
</evidence>
<dbReference type="SMART" id="SM00320">
    <property type="entry name" value="WD40"/>
    <property type="match status" value="5"/>
</dbReference>
<evidence type="ECO:0000256" key="1">
    <source>
        <dbReference type="SAM" id="MobiDB-lite"/>
    </source>
</evidence>
<dbReference type="GeneID" id="101850269"/>
<protein>
    <submittedName>
        <fullName evidence="3">WD repeat-containing protein WRAP73</fullName>
    </submittedName>
</protein>
<dbReference type="PANTHER" id="PTHR16220:SF0">
    <property type="entry name" value="WD REPEAT-CONTAINING PROTEIN WRAP73"/>
    <property type="match status" value="1"/>
</dbReference>
<accession>A0ABM0JXY9</accession>
<feature type="compositionally biased region" description="Polar residues" evidence="1">
    <location>
        <begin position="451"/>
        <end position="467"/>
    </location>
</feature>
<feature type="region of interest" description="Disordered" evidence="1">
    <location>
        <begin position="451"/>
        <end position="508"/>
    </location>
</feature>
<dbReference type="InterPro" id="IPR036322">
    <property type="entry name" value="WD40_repeat_dom_sf"/>
</dbReference>
<evidence type="ECO:0000313" key="3">
    <source>
        <dbReference type="RefSeq" id="XP_005104178.3"/>
    </source>
</evidence>
<dbReference type="SUPFAM" id="SSF69322">
    <property type="entry name" value="Tricorn protease domain 2"/>
    <property type="match status" value="1"/>
</dbReference>
<gene>
    <name evidence="3" type="primary">LOC101850269</name>
</gene>
<feature type="compositionally biased region" description="Basic and acidic residues" evidence="1">
    <location>
        <begin position="494"/>
        <end position="508"/>
    </location>
</feature>
<dbReference type="Pfam" id="PF00400">
    <property type="entry name" value="WD40"/>
    <property type="match status" value="1"/>
</dbReference>
<reference evidence="3" key="1">
    <citation type="submission" date="2025-08" db="UniProtKB">
        <authorList>
            <consortium name="RefSeq"/>
        </authorList>
    </citation>
    <scope>IDENTIFICATION</scope>
</reference>
<proteinExistence type="predicted"/>
<sequence length="508" mass="56688">MNFSELFRQSLQLCKFSPDGKYLASGVDYRLVIRDVETLQIQQLYSCLDAIQYIEWSGDSQFVLCGMFKRGLVQVWSLEIPEWHCKIDEGSAGLSAATWSPDGRHVLTTADFHLRVTVWSLVTKSVSYIRYPKQCSKGIDFSVGGKYMALAERRDCQDHISIFSCQSWSLVKHFESETDDLAGLQWSPDSRVLCVWDSCLTYRVLLYSLDGRCLARYSAYDLALGVKTLAWSPSSQFLAIGSYDEKLRLLNHVTWKTIATLPHPEVIDSKNVVVYKETETRTPNPPSKKSLSAPTASLFAGQSKYEVQTCPVQVPVSKPALNKANPKLGVGSVQFSHDNKYMFTKNDNMPCVLWVWDVRRVSLCAVLIQTNPIKFVSWDPSRPRLALCTSNNKLYMWSSEGSLSVEVPVEGSFLIHSLSWHPDGDAVLLVGKDQMCVCFLSPSQANASAAHNTSTINSTGDNKPLTISNDNSSNNNTNNSVIVKGSSDILGLPDEARTEVRDMEEGED</sequence>
<dbReference type="Proteomes" id="UP000694888">
    <property type="component" value="Unplaced"/>
</dbReference>
<dbReference type="Gene3D" id="2.130.10.10">
    <property type="entry name" value="YVTN repeat-like/Quinoprotein amine dehydrogenase"/>
    <property type="match status" value="3"/>
</dbReference>
<organism evidence="2 3">
    <name type="scientific">Aplysia californica</name>
    <name type="common">California sea hare</name>
    <dbReference type="NCBI Taxonomy" id="6500"/>
    <lineage>
        <taxon>Eukaryota</taxon>
        <taxon>Metazoa</taxon>
        <taxon>Spiralia</taxon>
        <taxon>Lophotrochozoa</taxon>
        <taxon>Mollusca</taxon>
        <taxon>Gastropoda</taxon>
        <taxon>Heterobranchia</taxon>
        <taxon>Euthyneura</taxon>
        <taxon>Tectipleura</taxon>
        <taxon>Aplysiida</taxon>
        <taxon>Aplysioidea</taxon>
        <taxon>Aplysiidae</taxon>
        <taxon>Aplysia</taxon>
    </lineage>
</organism>